<name>A0AA86Y565_STREE</name>
<dbReference type="InterPro" id="IPR030956">
    <property type="entry name" value="McbB"/>
</dbReference>
<evidence type="ECO:0008006" key="3">
    <source>
        <dbReference type="Google" id="ProtNLM"/>
    </source>
</evidence>
<dbReference type="AlphaFoldDB" id="A0AA86Y565"/>
<gene>
    <name evidence="1" type="ORF">ERS019486_00614</name>
</gene>
<dbReference type="EMBL" id="CKGU01000006">
    <property type="protein sequence ID" value="CIS34787.1"/>
    <property type="molecule type" value="Genomic_DNA"/>
</dbReference>
<comment type="caution">
    <text evidence="1">The sequence shown here is derived from an EMBL/GenBank/DDBJ whole genome shotgun (WGS) entry which is preliminary data.</text>
</comment>
<evidence type="ECO:0000313" key="1">
    <source>
        <dbReference type="EMBL" id="CIS34787.1"/>
    </source>
</evidence>
<sequence length="282" mass="32840">MQYNIYQFVITDFKKYLVVQNCKGITIIKDKKIISFFKQLDKDNRLCISQSFLEEFFGSDTASIVEYLMDSSLIYKEINKERFKKIRILSNNEDFILSAEYNNKNSSSYIVENRIIGSSSNFLEYLKNISGVDESLFIISLIPFDYSDFLKIVNIMSEKDVMCAFVFSYNNSLYLTNIYKKTWHNPCPKCFFAHLEASLRSYSRATGTVTFQTVIDLLYNNKVKYSPTLPLTSVLTLEILSELFKIEKTDLNELSSRIVQVNEETGISYDCAIHWELCDCFE</sequence>
<protein>
    <recommendedName>
        <fullName evidence="3">McbB family protein</fullName>
    </recommendedName>
</protein>
<dbReference type="Proteomes" id="UP000042745">
    <property type="component" value="Unassembled WGS sequence"/>
</dbReference>
<dbReference type="NCBIfam" id="TIGR04424">
    <property type="entry name" value="metallo_McbB"/>
    <property type="match status" value="1"/>
</dbReference>
<proteinExistence type="predicted"/>
<evidence type="ECO:0000313" key="2">
    <source>
        <dbReference type="Proteomes" id="UP000042745"/>
    </source>
</evidence>
<organism evidence="1 2">
    <name type="scientific">Streptococcus pneumoniae</name>
    <dbReference type="NCBI Taxonomy" id="1313"/>
    <lineage>
        <taxon>Bacteria</taxon>
        <taxon>Bacillati</taxon>
        <taxon>Bacillota</taxon>
        <taxon>Bacilli</taxon>
        <taxon>Lactobacillales</taxon>
        <taxon>Streptococcaceae</taxon>
        <taxon>Streptococcus</taxon>
    </lineage>
</organism>
<reference evidence="1 2" key="1">
    <citation type="submission" date="2015-03" db="EMBL/GenBank/DDBJ databases">
        <authorList>
            <consortium name="Pathogen Informatics"/>
            <person name="Murphy D."/>
        </authorList>
    </citation>
    <scope>NUCLEOTIDE SEQUENCE [LARGE SCALE GENOMIC DNA]</scope>
    <source>
        <strain evidence="2">type strain: N</strain>
    </source>
</reference>
<accession>A0AA86Y565</accession>